<dbReference type="PANTHER" id="PTHR10672:SF3">
    <property type="entry name" value="PROTEIN HU-LI TAI SHAO"/>
    <property type="match status" value="1"/>
</dbReference>
<comment type="similarity">
    <text evidence="1">Belongs to the aldolase class II family.</text>
</comment>
<feature type="domain" description="Class II aldolase/adducin N-terminal" evidence="2">
    <location>
        <begin position="19"/>
        <end position="199"/>
    </location>
</feature>
<dbReference type="InterPro" id="IPR001303">
    <property type="entry name" value="Aldolase_II/adducin_N"/>
</dbReference>
<dbReference type="InterPro" id="IPR036409">
    <property type="entry name" value="Aldolase_II/adducin_N_sf"/>
</dbReference>
<dbReference type="RefSeq" id="WP_142607658.1">
    <property type="nucleotide sequence ID" value="NZ_VDGG01000023.1"/>
</dbReference>
<reference evidence="3 4" key="1">
    <citation type="submission" date="2019-05" db="EMBL/GenBank/DDBJ databases">
        <title>Psychrobacillus vulpis sp. nov., a new species isolated from feces of a red fox that inhabits in The Tablas de Daimiel Natural Park, Albacete, Spain.</title>
        <authorList>
            <person name="Rodriguez M."/>
            <person name="Reina J.C."/>
            <person name="Bejar V."/>
            <person name="Llamas I."/>
        </authorList>
    </citation>
    <scope>NUCLEOTIDE SEQUENCE [LARGE SCALE GENOMIC DNA]</scope>
    <source>
        <strain evidence="3 4">NHI-2</strain>
    </source>
</reference>
<dbReference type="InterPro" id="IPR051017">
    <property type="entry name" value="Aldolase-II_Adducin_sf"/>
</dbReference>
<protein>
    <submittedName>
        <fullName evidence="3">Class II aldolase/adducin family protein</fullName>
    </submittedName>
</protein>
<keyword evidence="4" id="KW-1185">Reference proteome</keyword>
<accession>A0A544T8H0</accession>
<dbReference type="GO" id="GO:0005856">
    <property type="term" value="C:cytoskeleton"/>
    <property type="evidence" value="ECO:0007669"/>
    <property type="project" value="TreeGrafter"/>
</dbReference>
<dbReference type="SUPFAM" id="SSF53639">
    <property type="entry name" value="AraD/HMP-PK domain-like"/>
    <property type="match status" value="1"/>
</dbReference>
<dbReference type="Proteomes" id="UP000318937">
    <property type="component" value="Unassembled WGS sequence"/>
</dbReference>
<organism evidence="3 4">
    <name type="scientific">Psychrobacillus soli</name>
    <dbReference type="NCBI Taxonomy" id="1543965"/>
    <lineage>
        <taxon>Bacteria</taxon>
        <taxon>Bacillati</taxon>
        <taxon>Bacillota</taxon>
        <taxon>Bacilli</taxon>
        <taxon>Bacillales</taxon>
        <taxon>Bacillaceae</taxon>
        <taxon>Psychrobacillus</taxon>
    </lineage>
</organism>
<evidence type="ECO:0000256" key="1">
    <source>
        <dbReference type="ARBA" id="ARBA00037961"/>
    </source>
</evidence>
<dbReference type="Gene3D" id="3.40.225.10">
    <property type="entry name" value="Class II aldolase/adducin N-terminal domain"/>
    <property type="match status" value="1"/>
</dbReference>
<dbReference type="SMART" id="SM01007">
    <property type="entry name" value="Aldolase_II"/>
    <property type="match status" value="1"/>
</dbReference>
<evidence type="ECO:0000259" key="2">
    <source>
        <dbReference type="SMART" id="SM01007"/>
    </source>
</evidence>
<dbReference type="OrthoDB" id="9794581at2"/>
<gene>
    <name evidence="3" type="ORF">FG383_12155</name>
</gene>
<sequence>MNKVNEVTSIEQERQSRKEKLAGAFRLFSLFGFDEGNAGHITVKDPGFDDCFWVNPYNMHFSQIKVSDLVMVNHEGEVVDGNREVNKAGFTIHSQIHQARPDVVAAAHAHSVYGKSWSTLGRYLDPINQEACAFYNDHGLYSDYTGVVHQLDEGARIGKALGNNKACILQNHGLLTVGGSLEETVWWFVSMERSCQVQMLAESVGKPILIAEDHAKHTAAQVGSPEEAKRCFQPLWERIVNQQPDFLD</sequence>
<evidence type="ECO:0000313" key="3">
    <source>
        <dbReference type="EMBL" id="TQR13744.1"/>
    </source>
</evidence>
<evidence type="ECO:0000313" key="4">
    <source>
        <dbReference type="Proteomes" id="UP000318937"/>
    </source>
</evidence>
<dbReference type="FunFam" id="3.40.225.10:FF:000009">
    <property type="entry name" value="Class II aldolase/adducin N-terminal"/>
    <property type="match status" value="1"/>
</dbReference>
<proteinExistence type="inferred from homology"/>
<comment type="caution">
    <text evidence="3">The sequence shown here is derived from an EMBL/GenBank/DDBJ whole genome shotgun (WGS) entry which is preliminary data.</text>
</comment>
<dbReference type="GO" id="GO:0051015">
    <property type="term" value="F:actin filament binding"/>
    <property type="evidence" value="ECO:0007669"/>
    <property type="project" value="TreeGrafter"/>
</dbReference>
<dbReference type="Pfam" id="PF00596">
    <property type="entry name" value="Aldolase_II"/>
    <property type="match status" value="1"/>
</dbReference>
<dbReference type="PANTHER" id="PTHR10672">
    <property type="entry name" value="ADDUCIN"/>
    <property type="match status" value="1"/>
</dbReference>
<dbReference type="EMBL" id="VDGG01000023">
    <property type="protein sequence ID" value="TQR13744.1"/>
    <property type="molecule type" value="Genomic_DNA"/>
</dbReference>
<dbReference type="AlphaFoldDB" id="A0A544T8H0"/>
<dbReference type="NCBIfam" id="NF004855">
    <property type="entry name" value="PRK06208.1"/>
    <property type="match status" value="1"/>
</dbReference>
<name>A0A544T8H0_9BACI</name>